<evidence type="ECO:0000256" key="6">
    <source>
        <dbReference type="ARBA" id="ARBA00023277"/>
    </source>
</evidence>
<evidence type="ECO:0000313" key="13">
    <source>
        <dbReference type="EMBL" id="SFP71583.1"/>
    </source>
</evidence>
<protein>
    <recommendedName>
        <fullName evidence="7 9">D,D-heptose 1,7-bisphosphate phosphatase</fullName>
        <ecNumber evidence="9">3.1.3.-</ecNumber>
    </recommendedName>
</protein>
<dbReference type="InterPro" id="IPR006543">
    <property type="entry name" value="Histidinol-phos"/>
</dbReference>
<dbReference type="Pfam" id="PF13242">
    <property type="entry name" value="Hydrolase_like"/>
    <property type="match status" value="1"/>
</dbReference>
<reference evidence="13 14" key="1">
    <citation type="submission" date="2016-10" db="EMBL/GenBank/DDBJ databases">
        <authorList>
            <person name="Varghese N."/>
            <person name="Submissions S."/>
        </authorList>
    </citation>
    <scope>NUCLEOTIDE SEQUENCE [LARGE SCALE GENOMIC DNA]</scope>
    <source>
        <strain evidence="13 14">DSM 1361</strain>
    </source>
</reference>
<keyword evidence="3 12" id="KW-0479">Metal-binding</keyword>
<feature type="site" description="Stabilizes the phosphoryl group" evidence="11">
    <location>
        <position position="51"/>
    </location>
</feature>
<dbReference type="FunFam" id="3.40.50.1000:FF:000037">
    <property type="entry name" value="D,D-heptose 1,7-bisphosphate phosphatase"/>
    <property type="match status" value="1"/>
</dbReference>
<comment type="subcellular location">
    <subcellularLocation>
        <location evidence="1 9">Cytoplasm</location>
    </subcellularLocation>
</comment>
<feature type="binding site" evidence="12">
    <location>
        <position position="134"/>
    </location>
    <ligand>
        <name>Mg(2+)</name>
        <dbReference type="ChEBI" id="CHEBI:18420"/>
    </ligand>
</feature>
<dbReference type="Proteomes" id="UP000243745">
    <property type="component" value="Unassembled WGS sequence"/>
</dbReference>
<keyword evidence="5 12" id="KW-0862">Zinc</keyword>
<keyword evidence="2 9" id="KW-0963">Cytoplasm</keyword>
<feature type="site" description="Stabilizes the phosphoryl group" evidence="11">
    <location>
        <position position="109"/>
    </location>
</feature>
<dbReference type="NCBIfam" id="TIGR01656">
    <property type="entry name" value="Histidinol-ppas"/>
    <property type="match status" value="1"/>
</dbReference>
<feature type="binding site" evidence="12">
    <location>
        <position position="9"/>
    </location>
    <ligand>
        <name>Mg(2+)</name>
        <dbReference type="ChEBI" id="CHEBI:18420"/>
    </ligand>
</feature>
<feature type="active site" description="Nucleophile" evidence="10">
    <location>
        <position position="9"/>
    </location>
</feature>
<dbReference type="CDD" id="cd07503">
    <property type="entry name" value="HAD_HisB-N"/>
    <property type="match status" value="1"/>
</dbReference>
<evidence type="ECO:0000256" key="10">
    <source>
        <dbReference type="PIRSR" id="PIRSR004682-1"/>
    </source>
</evidence>
<evidence type="ECO:0000256" key="8">
    <source>
        <dbReference type="ARBA" id="ARBA00061616"/>
    </source>
</evidence>
<sequence>MGKAAIFLDRDGVINVEKDYVYTIDEFEFVENAIEALKILQNKGYALVVVTNQSGIARGYYTEEDFLKLTEWMDWCLIDRGVTLDGIYYCPHHPEKGIGKYKVDCECRKPKAGLIFDAAKQLNIDLKRSVMVGDRLTDIECGKNAGIKRNYLVRTGYAISPEDEKKATKVYKDLMELAKDMEDINGHGDMVIRRKAKKASDE</sequence>
<evidence type="ECO:0000256" key="9">
    <source>
        <dbReference type="PIRNR" id="PIRNR004682"/>
    </source>
</evidence>
<dbReference type="SUPFAM" id="SSF56784">
    <property type="entry name" value="HAD-like"/>
    <property type="match status" value="1"/>
</dbReference>
<evidence type="ECO:0000256" key="3">
    <source>
        <dbReference type="ARBA" id="ARBA00022723"/>
    </source>
</evidence>
<feature type="site" description="Contributes to substrate recognition" evidence="11">
    <location>
        <position position="108"/>
    </location>
</feature>
<feature type="binding site" evidence="12">
    <location>
        <position position="11"/>
    </location>
    <ligand>
        <name>Mg(2+)</name>
        <dbReference type="ChEBI" id="CHEBI:18420"/>
    </ligand>
</feature>
<gene>
    <name evidence="13" type="ORF">SAMN02910344_02131</name>
</gene>
<dbReference type="PANTHER" id="PTHR42891:SF1">
    <property type="entry name" value="D-GLYCERO-BETA-D-MANNO-HEPTOSE-1,7-BISPHOSPHATE 7-PHOSPHATASE"/>
    <property type="match status" value="1"/>
</dbReference>
<dbReference type="Gene3D" id="3.40.50.1000">
    <property type="entry name" value="HAD superfamily/HAD-like"/>
    <property type="match status" value="1"/>
</dbReference>
<dbReference type="GO" id="GO:0046872">
    <property type="term" value="F:metal ion binding"/>
    <property type="evidence" value="ECO:0007669"/>
    <property type="project" value="UniProtKB-KW"/>
</dbReference>
<dbReference type="InterPro" id="IPR023214">
    <property type="entry name" value="HAD_sf"/>
</dbReference>
<dbReference type="EC" id="3.1.3.-" evidence="9"/>
<feature type="binding site" evidence="12">
    <location>
        <position position="92"/>
    </location>
    <ligand>
        <name>Zn(2+)</name>
        <dbReference type="ChEBI" id="CHEBI:29105"/>
    </ligand>
</feature>
<name>A0A662ZMZ4_9GAMM</name>
<evidence type="ECO:0000256" key="5">
    <source>
        <dbReference type="ARBA" id="ARBA00022833"/>
    </source>
</evidence>
<dbReference type="GO" id="GO:0005737">
    <property type="term" value="C:cytoplasm"/>
    <property type="evidence" value="ECO:0007669"/>
    <property type="project" value="UniProtKB-SubCell"/>
</dbReference>
<dbReference type="OrthoDB" id="9781367at2"/>
<dbReference type="AlphaFoldDB" id="A0A662ZMZ4"/>
<dbReference type="NCBIfam" id="NF006506">
    <property type="entry name" value="PRK08942.1"/>
    <property type="match status" value="1"/>
</dbReference>
<comment type="cofactor">
    <cofactor evidence="12">
        <name>Zn(2+)</name>
        <dbReference type="ChEBI" id="CHEBI:29105"/>
    </cofactor>
</comment>
<evidence type="ECO:0000313" key="14">
    <source>
        <dbReference type="Proteomes" id="UP000243745"/>
    </source>
</evidence>
<dbReference type="InterPro" id="IPR004446">
    <property type="entry name" value="Heptose_bisP_phosphatase"/>
</dbReference>
<keyword evidence="4 9" id="KW-0378">Hydrolase</keyword>
<dbReference type="GO" id="GO:0016791">
    <property type="term" value="F:phosphatase activity"/>
    <property type="evidence" value="ECO:0007669"/>
    <property type="project" value="InterPro"/>
</dbReference>
<dbReference type="PANTHER" id="PTHR42891">
    <property type="entry name" value="D-GLYCERO-BETA-D-MANNO-HEPTOSE-1,7-BISPHOSPHATE 7-PHOSPHATASE"/>
    <property type="match status" value="1"/>
</dbReference>
<evidence type="ECO:0000256" key="12">
    <source>
        <dbReference type="PIRSR" id="PIRSR004682-4"/>
    </source>
</evidence>
<feature type="binding site" evidence="12">
    <location>
        <position position="90"/>
    </location>
    <ligand>
        <name>Zn(2+)</name>
        <dbReference type="ChEBI" id="CHEBI:29105"/>
    </ligand>
</feature>
<dbReference type="InterPro" id="IPR006549">
    <property type="entry name" value="HAD-SF_hydro_IIIA"/>
</dbReference>
<dbReference type="EMBL" id="FOXF01000061">
    <property type="protein sequence ID" value="SFP71583.1"/>
    <property type="molecule type" value="Genomic_DNA"/>
</dbReference>
<feature type="binding site" evidence="12">
    <location>
        <position position="105"/>
    </location>
    <ligand>
        <name>Zn(2+)</name>
        <dbReference type="ChEBI" id="CHEBI:29105"/>
    </ligand>
</feature>
<dbReference type="GO" id="GO:0005975">
    <property type="term" value="P:carbohydrate metabolic process"/>
    <property type="evidence" value="ECO:0007669"/>
    <property type="project" value="InterPro"/>
</dbReference>
<dbReference type="NCBIfam" id="TIGR00213">
    <property type="entry name" value="GmhB_yaeD"/>
    <property type="match status" value="1"/>
</dbReference>
<keyword evidence="12" id="KW-0460">Magnesium</keyword>
<evidence type="ECO:0000256" key="7">
    <source>
        <dbReference type="ARBA" id="ARBA00031828"/>
    </source>
</evidence>
<accession>A0A662ZMZ4</accession>
<comment type="cofactor">
    <cofactor evidence="12">
        <name>Mg(2+)</name>
        <dbReference type="ChEBI" id="CHEBI:18420"/>
    </cofactor>
</comment>
<feature type="binding site" evidence="12">
    <location>
        <position position="107"/>
    </location>
    <ligand>
        <name>Zn(2+)</name>
        <dbReference type="ChEBI" id="CHEBI:29105"/>
    </ligand>
</feature>
<evidence type="ECO:0000256" key="2">
    <source>
        <dbReference type="ARBA" id="ARBA00022490"/>
    </source>
</evidence>
<evidence type="ECO:0000256" key="4">
    <source>
        <dbReference type="ARBA" id="ARBA00022801"/>
    </source>
</evidence>
<dbReference type="PIRSF" id="PIRSF004682">
    <property type="entry name" value="GmhB"/>
    <property type="match status" value="1"/>
</dbReference>
<dbReference type="RefSeq" id="WP_051622049.1">
    <property type="nucleotide sequence ID" value="NZ_FOXF01000061.1"/>
</dbReference>
<evidence type="ECO:0000256" key="11">
    <source>
        <dbReference type="PIRSR" id="PIRSR004682-3"/>
    </source>
</evidence>
<keyword evidence="14" id="KW-1185">Reference proteome</keyword>
<feature type="active site" description="Nucleophile" evidence="10">
    <location>
        <position position="11"/>
    </location>
</feature>
<proteinExistence type="inferred from homology"/>
<dbReference type="InterPro" id="IPR036412">
    <property type="entry name" value="HAD-like_sf"/>
</dbReference>
<organism evidence="13 14">
    <name type="scientific">Ruminobacter amylophilus</name>
    <dbReference type="NCBI Taxonomy" id="867"/>
    <lineage>
        <taxon>Bacteria</taxon>
        <taxon>Pseudomonadati</taxon>
        <taxon>Pseudomonadota</taxon>
        <taxon>Gammaproteobacteria</taxon>
        <taxon>Aeromonadales</taxon>
        <taxon>Succinivibrionaceae</taxon>
        <taxon>Ruminobacter</taxon>
    </lineage>
</organism>
<evidence type="ECO:0000256" key="1">
    <source>
        <dbReference type="ARBA" id="ARBA00004496"/>
    </source>
</evidence>
<keyword evidence="6 9" id="KW-0119">Carbohydrate metabolism</keyword>
<dbReference type="NCBIfam" id="TIGR01662">
    <property type="entry name" value="HAD-SF-IIIA"/>
    <property type="match status" value="1"/>
</dbReference>
<comment type="similarity">
    <text evidence="8 9">Belongs to the gmhB family.</text>
</comment>